<dbReference type="RefSeq" id="WP_099306100.1">
    <property type="nucleotide sequence ID" value="NZ_PDVP01000004.1"/>
</dbReference>
<dbReference type="Pfam" id="PF00270">
    <property type="entry name" value="DEAD"/>
    <property type="match status" value="1"/>
</dbReference>
<comment type="caution">
    <text evidence="10">The sequence shown here is derived from an EMBL/GenBank/DDBJ whole genome shotgun (WGS) entry which is preliminary data.</text>
</comment>
<dbReference type="CDD" id="cd18787">
    <property type="entry name" value="SF2_C_DEAD"/>
    <property type="match status" value="1"/>
</dbReference>
<dbReference type="InterPro" id="IPR050079">
    <property type="entry name" value="DEAD_box_RNA_helicase"/>
</dbReference>
<dbReference type="InterPro" id="IPR044742">
    <property type="entry name" value="DEAD/DEAH_RhlB"/>
</dbReference>
<evidence type="ECO:0000256" key="3">
    <source>
        <dbReference type="ARBA" id="ARBA00022806"/>
    </source>
</evidence>
<comment type="similarity">
    <text evidence="5 6">Belongs to the DEAD box helicase family.</text>
</comment>
<feature type="domain" description="Helicase C-terminal" evidence="9">
    <location>
        <begin position="234"/>
        <end position="376"/>
    </location>
</feature>
<evidence type="ECO:0000259" key="8">
    <source>
        <dbReference type="PROSITE" id="PS51192"/>
    </source>
</evidence>
<feature type="compositionally biased region" description="Basic and acidic residues" evidence="7">
    <location>
        <begin position="549"/>
        <end position="578"/>
    </location>
</feature>
<sequence length="674" mass="72672">MTLPDTIAAPLRAALDARGYSDLTPVQSAMLEERALDADLLVSAQTGSGKTVAFGLALAPLLLPDGVRTGFGDAPQALLIAPTRELAMQVRRELEWLYADTGARFASCIGGMDYRRELRALGEGAQIVVGTPGRLRDHITRGSLDLSDLKAAVLDEADEMLDLGFREDLEFILDAAPEERRTLLFSATVAPPIEKLAKTYQRDAVRIALTSRSDSHADIEYRVMPVRPNERDHAVVNTLLWFDSKNTIIFCQTREAVRHLASRLTNRGFPVVALSGELTQAERSNALQSMRDGRARVCVATDVAARGIDLPNLDLVIHADLPGNPETLLHRSGRTGRAGRKGVSVVIAPHHRRRSAERVLNAARVDASYLAVPDAAAVEARQVERMLADASLSLPIETDEVDLIERLLADHNPRQIAAAWIRAQRATMPTPEEVNAVPDAPPRREVGERPDTRFQNGVWFSLSIGRKQSAEPRWILPIICKAGGVTRAAVGSIRILDHETRFEIETSVADAFAAAVAKGGALEKGARIVPADGEGAGAPARKPHRKGTKPPEHKGGPGKAGAKDWGDAKRPGKRERQAARTSLAAEGEAALGTDRFRKRPYRDEDGSGGEGGRWQRGPGGGKERRDGDREPGSGYPKSGRGGKPRDAGGGKPPAHARKGAGKAKPFKKPGKKKS</sequence>
<evidence type="ECO:0000256" key="2">
    <source>
        <dbReference type="ARBA" id="ARBA00022801"/>
    </source>
</evidence>
<evidence type="ECO:0000256" key="1">
    <source>
        <dbReference type="ARBA" id="ARBA00022741"/>
    </source>
</evidence>
<dbReference type="PROSITE" id="PS51192">
    <property type="entry name" value="HELICASE_ATP_BIND_1"/>
    <property type="match status" value="1"/>
</dbReference>
<organism evidence="10 11">
    <name type="scientific">Zhengella mangrovi</name>
    <dbReference type="NCBI Taxonomy" id="1982044"/>
    <lineage>
        <taxon>Bacteria</taxon>
        <taxon>Pseudomonadati</taxon>
        <taxon>Pseudomonadota</taxon>
        <taxon>Alphaproteobacteria</taxon>
        <taxon>Hyphomicrobiales</taxon>
        <taxon>Notoacmeibacteraceae</taxon>
        <taxon>Zhengella</taxon>
    </lineage>
</organism>
<gene>
    <name evidence="10" type="ORF">CSC94_09525</name>
</gene>
<reference evidence="10 11" key="1">
    <citation type="submission" date="2017-10" db="EMBL/GenBank/DDBJ databases">
        <title>Sedimentibacterium mangrovi gen. nov., sp. nov., a novel member of family Phyllobacteriacea isolated from mangrove sediment.</title>
        <authorList>
            <person name="Liao H."/>
            <person name="Tian Y."/>
        </authorList>
    </citation>
    <scope>NUCLEOTIDE SEQUENCE [LARGE SCALE GENOMIC DNA]</scope>
    <source>
        <strain evidence="10 11">X9-2-2</strain>
    </source>
</reference>
<evidence type="ECO:0000256" key="4">
    <source>
        <dbReference type="ARBA" id="ARBA00022840"/>
    </source>
</evidence>
<evidence type="ECO:0000256" key="7">
    <source>
        <dbReference type="SAM" id="MobiDB-lite"/>
    </source>
</evidence>
<dbReference type="InterPro" id="IPR027417">
    <property type="entry name" value="P-loop_NTPase"/>
</dbReference>
<keyword evidence="3 6" id="KW-0347">Helicase</keyword>
<dbReference type="PANTHER" id="PTHR47959">
    <property type="entry name" value="ATP-DEPENDENT RNA HELICASE RHLE-RELATED"/>
    <property type="match status" value="1"/>
</dbReference>
<dbReference type="InterPro" id="IPR014001">
    <property type="entry name" value="Helicase_ATP-bd"/>
</dbReference>
<dbReference type="InterPro" id="IPR012677">
    <property type="entry name" value="Nucleotide-bd_a/b_plait_sf"/>
</dbReference>
<dbReference type="GO" id="GO:0005829">
    <property type="term" value="C:cytosol"/>
    <property type="evidence" value="ECO:0007669"/>
    <property type="project" value="TreeGrafter"/>
</dbReference>
<keyword evidence="11" id="KW-1185">Reference proteome</keyword>
<dbReference type="GO" id="GO:0003724">
    <property type="term" value="F:RNA helicase activity"/>
    <property type="evidence" value="ECO:0007669"/>
    <property type="project" value="UniProtKB-ARBA"/>
</dbReference>
<dbReference type="GO" id="GO:0003676">
    <property type="term" value="F:nucleic acid binding"/>
    <property type="evidence" value="ECO:0007669"/>
    <property type="project" value="InterPro"/>
</dbReference>
<feature type="compositionally biased region" description="Gly residues" evidence="7">
    <location>
        <begin position="608"/>
        <end position="620"/>
    </location>
</feature>
<feature type="region of interest" description="Disordered" evidence="7">
    <location>
        <begin position="528"/>
        <end position="674"/>
    </location>
</feature>
<dbReference type="OrthoDB" id="9805696at2"/>
<dbReference type="Gene3D" id="3.40.50.300">
    <property type="entry name" value="P-loop containing nucleotide triphosphate hydrolases"/>
    <property type="match status" value="2"/>
</dbReference>
<dbReference type="Proteomes" id="UP000221168">
    <property type="component" value="Unassembled WGS sequence"/>
</dbReference>
<feature type="compositionally biased region" description="Basic residues" evidence="7">
    <location>
        <begin position="654"/>
        <end position="674"/>
    </location>
</feature>
<dbReference type="AlphaFoldDB" id="A0A2G1QP30"/>
<dbReference type="SMART" id="SM00487">
    <property type="entry name" value="DEXDc"/>
    <property type="match status" value="1"/>
</dbReference>
<dbReference type="EMBL" id="PDVP01000004">
    <property type="protein sequence ID" value="PHP67273.1"/>
    <property type="molecule type" value="Genomic_DNA"/>
</dbReference>
<evidence type="ECO:0000313" key="11">
    <source>
        <dbReference type="Proteomes" id="UP000221168"/>
    </source>
</evidence>
<evidence type="ECO:0000256" key="5">
    <source>
        <dbReference type="ARBA" id="ARBA00038437"/>
    </source>
</evidence>
<dbReference type="Gene3D" id="3.30.70.330">
    <property type="match status" value="1"/>
</dbReference>
<name>A0A2G1QP30_9HYPH</name>
<dbReference type="Pfam" id="PF00271">
    <property type="entry name" value="Helicase_C"/>
    <property type="match status" value="1"/>
</dbReference>
<feature type="domain" description="Helicase ATP-binding" evidence="8">
    <location>
        <begin position="31"/>
        <end position="207"/>
    </location>
</feature>
<feature type="compositionally biased region" description="Basic and acidic residues" evidence="7">
    <location>
        <begin position="621"/>
        <end position="631"/>
    </location>
</feature>
<evidence type="ECO:0000256" key="6">
    <source>
        <dbReference type="RuleBase" id="RU000492"/>
    </source>
</evidence>
<keyword evidence="2 6" id="KW-0378">Hydrolase</keyword>
<evidence type="ECO:0000313" key="10">
    <source>
        <dbReference type="EMBL" id="PHP67273.1"/>
    </source>
</evidence>
<dbReference type="PANTHER" id="PTHR47959:SF1">
    <property type="entry name" value="ATP-DEPENDENT RNA HELICASE DBPA"/>
    <property type="match status" value="1"/>
</dbReference>
<dbReference type="SMART" id="SM00490">
    <property type="entry name" value="HELICc"/>
    <property type="match status" value="1"/>
</dbReference>
<dbReference type="InterPro" id="IPR005580">
    <property type="entry name" value="DbpA/CsdA_RNA-bd_dom"/>
</dbReference>
<protein>
    <submittedName>
        <fullName evidence="10">Helicase</fullName>
    </submittedName>
</protein>
<dbReference type="GO" id="GO:0016787">
    <property type="term" value="F:hydrolase activity"/>
    <property type="evidence" value="ECO:0007669"/>
    <property type="project" value="UniProtKB-KW"/>
</dbReference>
<accession>A0A2G1QP30</accession>
<dbReference type="Pfam" id="PF03880">
    <property type="entry name" value="DbpA"/>
    <property type="match status" value="1"/>
</dbReference>
<keyword evidence="4 6" id="KW-0067">ATP-binding</keyword>
<dbReference type="PROSITE" id="PS51194">
    <property type="entry name" value="HELICASE_CTER"/>
    <property type="match status" value="1"/>
</dbReference>
<dbReference type="InterPro" id="IPR001650">
    <property type="entry name" value="Helicase_C-like"/>
</dbReference>
<dbReference type="CDD" id="cd12252">
    <property type="entry name" value="RRM_DbpA"/>
    <property type="match status" value="1"/>
</dbReference>
<evidence type="ECO:0000259" key="9">
    <source>
        <dbReference type="PROSITE" id="PS51194"/>
    </source>
</evidence>
<keyword evidence="1 6" id="KW-0547">Nucleotide-binding</keyword>
<dbReference type="CDD" id="cd00268">
    <property type="entry name" value="DEADc"/>
    <property type="match status" value="1"/>
</dbReference>
<dbReference type="PROSITE" id="PS00039">
    <property type="entry name" value="DEAD_ATP_HELICASE"/>
    <property type="match status" value="1"/>
</dbReference>
<dbReference type="InterPro" id="IPR000629">
    <property type="entry name" value="RNA-helicase_DEAD-box_CS"/>
</dbReference>
<proteinExistence type="inferred from homology"/>
<dbReference type="GO" id="GO:0005524">
    <property type="term" value="F:ATP binding"/>
    <property type="evidence" value="ECO:0007669"/>
    <property type="project" value="UniProtKB-KW"/>
</dbReference>
<dbReference type="SUPFAM" id="SSF52540">
    <property type="entry name" value="P-loop containing nucleoside triphosphate hydrolases"/>
    <property type="match status" value="1"/>
</dbReference>
<dbReference type="InterPro" id="IPR011545">
    <property type="entry name" value="DEAD/DEAH_box_helicase_dom"/>
</dbReference>